<name>A0A4Z2FGN4_9TELE</name>
<reference evidence="2 3" key="1">
    <citation type="submission" date="2019-03" db="EMBL/GenBank/DDBJ databases">
        <title>First draft genome of Liparis tanakae, snailfish: a comprehensive survey of snailfish specific genes.</title>
        <authorList>
            <person name="Kim W."/>
            <person name="Song I."/>
            <person name="Jeong J.-H."/>
            <person name="Kim D."/>
            <person name="Kim S."/>
            <person name="Ryu S."/>
            <person name="Song J.Y."/>
            <person name="Lee S.K."/>
        </authorList>
    </citation>
    <scope>NUCLEOTIDE SEQUENCE [LARGE SCALE GENOMIC DNA]</scope>
    <source>
        <tissue evidence="2">Muscle</tissue>
    </source>
</reference>
<comment type="caution">
    <text evidence="2">The sequence shown here is derived from an EMBL/GenBank/DDBJ whole genome shotgun (WGS) entry which is preliminary data.</text>
</comment>
<evidence type="ECO:0000313" key="3">
    <source>
        <dbReference type="Proteomes" id="UP000314294"/>
    </source>
</evidence>
<gene>
    <name evidence="2" type="ORF">EYF80_049486</name>
</gene>
<accession>A0A4Z2FGN4</accession>
<dbReference type="Proteomes" id="UP000314294">
    <property type="component" value="Unassembled WGS sequence"/>
</dbReference>
<protein>
    <submittedName>
        <fullName evidence="2">Uncharacterized protein</fullName>
    </submittedName>
</protein>
<organism evidence="2 3">
    <name type="scientific">Liparis tanakae</name>
    <name type="common">Tanaka's snailfish</name>
    <dbReference type="NCBI Taxonomy" id="230148"/>
    <lineage>
        <taxon>Eukaryota</taxon>
        <taxon>Metazoa</taxon>
        <taxon>Chordata</taxon>
        <taxon>Craniata</taxon>
        <taxon>Vertebrata</taxon>
        <taxon>Euteleostomi</taxon>
        <taxon>Actinopterygii</taxon>
        <taxon>Neopterygii</taxon>
        <taxon>Teleostei</taxon>
        <taxon>Neoteleostei</taxon>
        <taxon>Acanthomorphata</taxon>
        <taxon>Eupercaria</taxon>
        <taxon>Perciformes</taxon>
        <taxon>Cottioidei</taxon>
        <taxon>Cottales</taxon>
        <taxon>Liparidae</taxon>
        <taxon>Liparis</taxon>
    </lineage>
</organism>
<sequence>MHRVGQYSAETETPGVPPVQHMHVSACHTKYHFINAFYEHIMYVSYLKAREIPPLVPERSAPEEPLDADPSLSGADKTWRSSQPPQAEPEDEGGLRPEFTKPSKNKVYGIQT</sequence>
<evidence type="ECO:0000256" key="1">
    <source>
        <dbReference type="SAM" id="MobiDB-lite"/>
    </source>
</evidence>
<dbReference type="EMBL" id="SRLO01001197">
    <property type="protein sequence ID" value="TNN40349.1"/>
    <property type="molecule type" value="Genomic_DNA"/>
</dbReference>
<proteinExistence type="predicted"/>
<keyword evidence="3" id="KW-1185">Reference proteome</keyword>
<evidence type="ECO:0000313" key="2">
    <source>
        <dbReference type="EMBL" id="TNN40349.1"/>
    </source>
</evidence>
<dbReference type="AlphaFoldDB" id="A0A4Z2FGN4"/>
<feature type="region of interest" description="Disordered" evidence="1">
    <location>
        <begin position="57"/>
        <end position="112"/>
    </location>
</feature>